<dbReference type="AlphaFoldDB" id="A0A6C0B2S0"/>
<reference evidence="2" key="1">
    <citation type="journal article" date="2020" name="Nature">
        <title>Giant virus diversity and host interactions through global metagenomics.</title>
        <authorList>
            <person name="Schulz F."/>
            <person name="Roux S."/>
            <person name="Paez-Espino D."/>
            <person name="Jungbluth S."/>
            <person name="Walsh D.A."/>
            <person name="Denef V.J."/>
            <person name="McMahon K.D."/>
            <person name="Konstantinidis K.T."/>
            <person name="Eloe-Fadrosh E.A."/>
            <person name="Kyrpides N.C."/>
            <person name="Woyke T."/>
        </authorList>
    </citation>
    <scope>NUCLEOTIDE SEQUENCE</scope>
    <source>
        <strain evidence="2">GVMAG-M-3300009185-36</strain>
    </source>
</reference>
<evidence type="ECO:0000313" key="2">
    <source>
        <dbReference type="EMBL" id="QHS85819.1"/>
    </source>
</evidence>
<feature type="transmembrane region" description="Helical" evidence="1">
    <location>
        <begin position="12"/>
        <end position="32"/>
    </location>
</feature>
<evidence type="ECO:0000256" key="1">
    <source>
        <dbReference type="SAM" id="Phobius"/>
    </source>
</evidence>
<accession>A0A6C0B2S0</accession>
<dbReference type="EMBL" id="MN739048">
    <property type="protein sequence ID" value="QHS85819.1"/>
    <property type="molecule type" value="Genomic_DNA"/>
</dbReference>
<keyword evidence="1" id="KW-0472">Membrane</keyword>
<proteinExistence type="predicted"/>
<name>A0A6C0B2S0_9ZZZZ</name>
<organism evidence="2">
    <name type="scientific">viral metagenome</name>
    <dbReference type="NCBI Taxonomy" id="1070528"/>
    <lineage>
        <taxon>unclassified sequences</taxon>
        <taxon>metagenomes</taxon>
        <taxon>organismal metagenomes</taxon>
    </lineage>
</organism>
<keyword evidence="1" id="KW-1133">Transmembrane helix</keyword>
<protein>
    <submittedName>
        <fullName evidence="2">Uncharacterized protein</fullName>
    </submittedName>
</protein>
<keyword evidence="1" id="KW-0812">Transmembrane</keyword>
<sequence length="72" mass="8295">MIDKLLRRKETMGFFAFIIGFGLVVMLLHHPIKSEKVLAITPDKFEDREVKADGKCYKYRVEDASCEITSSK</sequence>